<dbReference type="PANTHER" id="PTHR11920">
    <property type="entry name" value="GUANYLYL CYCLASE"/>
    <property type="match status" value="1"/>
</dbReference>
<accession>A0A061S946</accession>
<sequence length="95" mass="10283">SGPVMASVVGDLNPRYCLFGDTVNTASRMETNSEPNKVNCTETSAYLLLGQANGCTDISVNSRGQLKIKGKGTMQCFWVTRSEDAVQDLFLTESL</sequence>
<feature type="domain" description="Guanylate cyclase" evidence="7">
    <location>
        <begin position="1"/>
        <end position="30"/>
    </location>
</feature>
<dbReference type="Pfam" id="PF00211">
    <property type="entry name" value="Guanylate_cyc"/>
    <property type="match status" value="1"/>
</dbReference>
<gene>
    <name evidence="8" type="ORF">TSPGSL018_9507</name>
</gene>
<keyword evidence="2" id="KW-0812">Transmembrane</keyword>
<evidence type="ECO:0000256" key="1">
    <source>
        <dbReference type="ARBA" id="ARBA00004370"/>
    </source>
</evidence>
<keyword evidence="6" id="KW-0456">Lyase</keyword>
<dbReference type="GO" id="GO:0007168">
    <property type="term" value="P:receptor guanylyl cyclase signaling pathway"/>
    <property type="evidence" value="ECO:0007669"/>
    <property type="project" value="TreeGrafter"/>
</dbReference>
<dbReference type="InterPro" id="IPR050401">
    <property type="entry name" value="Cyclic_nucleotide_synthase"/>
</dbReference>
<dbReference type="SUPFAM" id="SSF55073">
    <property type="entry name" value="Nucleotide cyclase"/>
    <property type="match status" value="1"/>
</dbReference>
<dbReference type="GO" id="GO:0016301">
    <property type="term" value="F:kinase activity"/>
    <property type="evidence" value="ECO:0007669"/>
    <property type="project" value="UniProtKB-KW"/>
</dbReference>
<reference evidence="8" key="1">
    <citation type="submission" date="2014-05" db="EMBL/GenBank/DDBJ databases">
        <title>The transcriptome of the halophilic microalga Tetraselmis sp. GSL018 isolated from the Great Salt Lake, Utah.</title>
        <authorList>
            <person name="Jinkerson R.E."/>
            <person name="D'Adamo S."/>
            <person name="Posewitz M.C."/>
        </authorList>
    </citation>
    <scope>NUCLEOTIDE SEQUENCE</scope>
    <source>
        <strain evidence="8">GSL018</strain>
    </source>
</reference>
<dbReference type="GO" id="GO:0035556">
    <property type="term" value="P:intracellular signal transduction"/>
    <property type="evidence" value="ECO:0007669"/>
    <property type="project" value="InterPro"/>
</dbReference>
<dbReference type="InterPro" id="IPR029787">
    <property type="entry name" value="Nucleotide_cyclase"/>
</dbReference>
<keyword evidence="5" id="KW-0472">Membrane</keyword>
<proteinExistence type="predicted"/>
<feature type="non-terminal residue" evidence="8">
    <location>
        <position position="1"/>
    </location>
</feature>
<dbReference type="PROSITE" id="PS50125">
    <property type="entry name" value="GUANYLATE_CYCLASE_2"/>
    <property type="match status" value="1"/>
</dbReference>
<dbReference type="PANTHER" id="PTHR11920:SF335">
    <property type="entry name" value="GUANYLATE CYCLASE"/>
    <property type="match status" value="1"/>
</dbReference>
<comment type="subcellular location">
    <subcellularLocation>
        <location evidence="1">Membrane</location>
    </subcellularLocation>
</comment>
<protein>
    <submittedName>
        <fullName evidence="8">Tkl dicty4 protein kinase</fullName>
    </submittedName>
</protein>
<evidence type="ECO:0000256" key="4">
    <source>
        <dbReference type="ARBA" id="ARBA00022989"/>
    </source>
</evidence>
<evidence type="ECO:0000256" key="2">
    <source>
        <dbReference type="ARBA" id="ARBA00022692"/>
    </source>
</evidence>
<keyword evidence="8" id="KW-0418">Kinase</keyword>
<dbReference type="EMBL" id="GBEZ01004446">
    <property type="protein sequence ID" value="JAC80773.1"/>
    <property type="molecule type" value="Transcribed_RNA"/>
</dbReference>
<evidence type="ECO:0000256" key="6">
    <source>
        <dbReference type="ARBA" id="ARBA00023239"/>
    </source>
</evidence>
<evidence type="ECO:0000259" key="7">
    <source>
        <dbReference type="PROSITE" id="PS50125"/>
    </source>
</evidence>
<dbReference type="AlphaFoldDB" id="A0A061S946"/>
<dbReference type="GO" id="GO:0001653">
    <property type="term" value="F:peptide receptor activity"/>
    <property type="evidence" value="ECO:0007669"/>
    <property type="project" value="TreeGrafter"/>
</dbReference>
<name>A0A061S946_9CHLO</name>
<dbReference type="GO" id="GO:0004383">
    <property type="term" value="F:guanylate cyclase activity"/>
    <property type="evidence" value="ECO:0007669"/>
    <property type="project" value="TreeGrafter"/>
</dbReference>
<dbReference type="InterPro" id="IPR001054">
    <property type="entry name" value="A/G_cyclase"/>
</dbReference>
<evidence type="ECO:0000313" key="8">
    <source>
        <dbReference type="EMBL" id="JAC80773.1"/>
    </source>
</evidence>
<organism evidence="8">
    <name type="scientific">Tetraselmis sp. GSL018</name>
    <dbReference type="NCBI Taxonomy" id="582737"/>
    <lineage>
        <taxon>Eukaryota</taxon>
        <taxon>Viridiplantae</taxon>
        <taxon>Chlorophyta</taxon>
        <taxon>core chlorophytes</taxon>
        <taxon>Chlorodendrophyceae</taxon>
        <taxon>Chlorodendrales</taxon>
        <taxon>Chlorodendraceae</taxon>
        <taxon>Tetraselmis</taxon>
    </lineage>
</organism>
<keyword evidence="4" id="KW-1133">Transmembrane helix</keyword>
<evidence type="ECO:0000256" key="3">
    <source>
        <dbReference type="ARBA" id="ARBA00022741"/>
    </source>
</evidence>
<keyword evidence="3" id="KW-0547">Nucleotide-binding</keyword>
<keyword evidence="8" id="KW-0808">Transferase</keyword>
<dbReference type="GO" id="GO:0005886">
    <property type="term" value="C:plasma membrane"/>
    <property type="evidence" value="ECO:0007669"/>
    <property type="project" value="TreeGrafter"/>
</dbReference>
<dbReference type="Gene3D" id="3.30.70.1230">
    <property type="entry name" value="Nucleotide cyclase"/>
    <property type="match status" value="1"/>
</dbReference>
<evidence type="ECO:0000256" key="5">
    <source>
        <dbReference type="ARBA" id="ARBA00023136"/>
    </source>
</evidence>
<dbReference type="CDD" id="cd07302">
    <property type="entry name" value="CHD"/>
    <property type="match status" value="1"/>
</dbReference>
<dbReference type="GO" id="GO:0000166">
    <property type="term" value="F:nucleotide binding"/>
    <property type="evidence" value="ECO:0007669"/>
    <property type="project" value="UniProtKB-KW"/>
</dbReference>
<dbReference type="GO" id="GO:0004016">
    <property type="term" value="F:adenylate cyclase activity"/>
    <property type="evidence" value="ECO:0007669"/>
    <property type="project" value="TreeGrafter"/>
</dbReference>